<reference evidence="2 3" key="1">
    <citation type="submission" date="2024-01" db="EMBL/GenBank/DDBJ databases">
        <title>The genomes of 5 underutilized Papilionoideae crops provide insights into root nodulation and disease resistanc.</title>
        <authorList>
            <person name="Jiang F."/>
        </authorList>
    </citation>
    <scope>NUCLEOTIDE SEQUENCE [LARGE SCALE GENOMIC DNA]</scope>
    <source>
        <strain evidence="2">JINMINGXINNONG_FW02</strain>
        <tissue evidence="2">Leaves</tissue>
    </source>
</reference>
<proteinExistence type="predicted"/>
<evidence type="ECO:0000313" key="3">
    <source>
        <dbReference type="Proteomes" id="UP001374584"/>
    </source>
</evidence>
<dbReference type="Proteomes" id="UP001374584">
    <property type="component" value="Unassembled WGS sequence"/>
</dbReference>
<name>A0AAN9RIW9_PHACN</name>
<dbReference type="AlphaFoldDB" id="A0AAN9RIW9"/>
<dbReference type="EMBL" id="JAYMYR010000003">
    <property type="protein sequence ID" value="KAK7373249.1"/>
    <property type="molecule type" value="Genomic_DNA"/>
</dbReference>
<evidence type="ECO:0000313" key="2">
    <source>
        <dbReference type="EMBL" id="KAK7373249.1"/>
    </source>
</evidence>
<feature type="region of interest" description="Disordered" evidence="1">
    <location>
        <begin position="110"/>
        <end position="141"/>
    </location>
</feature>
<organism evidence="2 3">
    <name type="scientific">Phaseolus coccineus</name>
    <name type="common">Scarlet runner bean</name>
    <name type="synonym">Phaseolus multiflorus</name>
    <dbReference type="NCBI Taxonomy" id="3886"/>
    <lineage>
        <taxon>Eukaryota</taxon>
        <taxon>Viridiplantae</taxon>
        <taxon>Streptophyta</taxon>
        <taxon>Embryophyta</taxon>
        <taxon>Tracheophyta</taxon>
        <taxon>Spermatophyta</taxon>
        <taxon>Magnoliopsida</taxon>
        <taxon>eudicotyledons</taxon>
        <taxon>Gunneridae</taxon>
        <taxon>Pentapetalae</taxon>
        <taxon>rosids</taxon>
        <taxon>fabids</taxon>
        <taxon>Fabales</taxon>
        <taxon>Fabaceae</taxon>
        <taxon>Papilionoideae</taxon>
        <taxon>50 kb inversion clade</taxon>
        <taxon>NPAAA clade</taxon>
        <taxon>indigoferoid/millettioid clade</taxon>
        <taxon>Phaseoleae</taxon>
        <taxon>Phaseolus</taxon>
    </lineage>
</organism>
<protein>
    <submittedName>
        <fullName evidence="2">Uncharacterized protein</fullName>
    </submittedName>
</protein>
<accession>A0AAN9RIW9</accession>
<comment type="caution">
    <text evidence="2">The sequence shown here is derived from an EMBL/GenBank/DDBJ whole genome shotgun (WGS) entry which is preliminary data.</text>
</comment>
<feature type="compositionally biased region" description="Basic residues" evidence="1">
    <location>
        <begin position="126"/>
        <end position="135"/>
    </location>
</feature>
<sequence>MCASHNTSQPKKKHEAHLTDIDLNPHVFQCLHEYGPSGGERHQWEDEAITISGTTKGIETKDAKNDRVIKGKEVVQPTLNPDIAWNHMSLINQTNINPSSFLQRPNMLIGESSRKRGKSPRAPNRGVKRTSKRLANKQPSNCVSDSGIRNYNRMFWLKNSPMDAVKLWDLAKNWGLHI</sequence>
<evidence type="ECO:0000256" key="1">
    <source>
        <dbReference type="SAM" id="MobiDB-lite"/>
    </source>
</evidence>
<keyword evidence="3" id="KW-1185">Reference proteome</keyword>
<gene>
    <name evidence="2" type="ORF">VNO80_06649</name>
</gene>